<dbReference type="Proteomes" id="UP000222542">
    <property type="component" value="Unassembled WGS sequence"/>
</dbReference>
<dbReference type="Gramene" id="PHT95397">
    <property type="protein sequence ID" value="PHT95397"/>
    <property type="gene ID" value="T459_03279"/>
</dbReference>
<dbReference type="EMBL" id="AYRZ02000001">
    <property type="protein sequence ID" value="PHT95397.1"/>
    <property type="molecule type" value="Genomic_DNA"/>
</dbReference>
<evidence type="ECO:0000256" key="1">
    <source>
        <dbReference type="SAM" id="MobiDB-lite"/>
    </source>
</evidence>
<feature type="compositionally biased region" description="Polar residues" evidence="1">
    <location>
        <begin position="1"/>
        <end position="14"/>
    </location>
</feature>
<comment type="caution">
    <text evidence="2">The sequence shown here is derived from an EMBL/GenBank/DDBJ whole genome shotgun (WGS) entry which is preliminary data.</text>
</comment>
<reference evidence="2 3" key="1">
    <citation type="journal article" date="2014" name="Nat. Genet.">
        <title>Genome sequence of the hot pepper provides insights into the evolution of pungency in Capsicum species.</title>
        <authorList>
            <person name="Kim S."/>
            <person name="Park M."/>
            <person name="Yeom S.I."/>
            <person name="Kim Y.M."/>
            <person name="Lee J.M."/>
            <person name="Lee H.A."/>
            <person name="Seo E."/>
            <person name="Choi J."/>
            <person name="Cheong K."/>
            <person name="Kim K.T."/>
            <person name="Jung K."/>
            <person name="Lee G.W."/>
            <person name="Oh S.K."/>
            <person name="Bae C."/>
            <person name="Kim S.B."/>
            <person name="Lee H.Y."/>
            <person name="Kim S.Y."/>
            <person name="Kim M.S."/>
            <person name="Kang B.C."/>
            <person name="Jo Y.D."/>
            <person name="Yang H.B."/>
            <person name="Jeong H.J."/>
            <person name="Kang W.H."/>
            <person name="Kwon J.K."/>
            <person name="Shin C."/>
            <person name="Lim J.Y."/>
            <person name="Park J.H."/>
            <person name="Huh J.H."/>
            <person name="Kim J.S."/>
            <person name="Kim B.D."/>
            <person name="Cohen O."/>
            <person name="Paran I."/>
            <person name="Suh M.C."/>
            <person name="Lee S.B."/>
            <person name="Kim Y.K."/>
            <person name="Shin Y."/>
            <person name="Noh S.J."/>
            <person name="Park J."/>
            <person name="Seo Y.S."/>
            <person name="Kwon S.Y."/>
            <person name="Kim H.A."/>
            <person name="Park J.M."/>
            <person name="Kim H.J."/>
            <person name="Choi S.B."/>
            <person name="Bosland P.W."/>
            <person name="Reeves G."/>
            <person name="Jo S.H."/>
            <person name="Lee B.W."/>
            <person name="Cho H.T."/>
            <person name="Choi H.S."/>
            <person name="Lee M.S."/>
            <person name="Yu Y."/>
            <person name="Do Choi Y."/>
            <person name="Park B.S."/>
            <person name="van Deynze A."/>
            <person name="Ashrafi H."/>
            <person name="Hill T."/>
            <person name="Kim W.T."/>
            <person name="Pai H.S."/>
            <person name="Ahn H.K."/>
            <person name="Yeam I."/>
            <person name="Giovannoni J.J."/>
            <person name="Rose J.K."/>
            <person name="Sorensen I."/>
            <person name="Lee S.J."/>
            <person name="Kim R.W."/>
            <person name="Choi I.Y."/>
            <person name="Choi B.S."/>
            <person name="Lim J.S."/>
            <person name="Lee Y.H."/>
            <person name="Choi D."/>
        </authorList>
    </citation>
    <scope>NUCLEOTIDE SEQUENCE [LARGE SCALE GENOMIC DNA]</scope>
    <source>
        <strain evidence="3">cv. CM334</strain>
    </source>
</reference>
<feature type="compositionally biased region" description="Polar residues" evidence="1">
    <location>
        <begin position="46"/>
        <end position="57"/>
    </location>
</feature>
<sequence length="324" mass="37310">MLTQLTEIVNNNKDVQGELDSDEPSQYESSDDDQSFDDEDDDNNDKNINGESTPVSVYTGNHSSIAIPYLDHTEESPEELRCMINEDCFRTPLWNQNNPEHIKSGMLFNNKKQMKLAVRNVAIVQSRNCNGSHALVDRFIERDKLVTALLEKKARFLLGVEDKIQEYWKRSQSRTDMMTYQTSDGVFEILTFAKNSKCENVHKVSAKGKKCSCGKWRNLHMSCSHAIEFCGICGIAPKDYVSKYYSTKYYKRTYSETFTPVGQQAYWPPAQFRLIANIEYLRTSSVDSRTRLKNDMNIALDRMARKCSICKQTGHIKARCPRRN</sequence>
<accession>A0A2G3AMD0</accession>
<dbReference type="AlphaFoldDB" id="A0A2G3AMD0"/>
<name>A0A2G3AMD0_CAPAN</name>
<gene>
    <name evidence="2" type="ORF">T459_03279</name>
</gene>
<reference evidence="2 3" key="2">
    <citation type="journal article" date="2017" name="Genome Biol.">
        <title>New reference genome sequences of hot pepper reveal the massive evolution of plant disease-resistance genes by retroduplication.</title>
        <authorList>
            <person name="Kim S."/>
            <person name="Park J."/>
            <person name="Yeom S.I."/>
            <person name="Kim Y.M."/>
            <person name="Seo E."/>
            <person name="Kim K.T."/>
            <person name="Kim M.S."/>
            <person name="Lee J.M."/>
            <person name="Cheong K."/>
            <person name="Shin H.S."/>
            <person name="Kim S.B."/>
            <person name="Han K."/>
            <person name="Lee J."/>
            <person name="Park M."/>
            <person name="Lee H.A."/>
            <person name="Lee H.Y."/>
            <person name="Lee Y."/>
            <person name="Oh S."/>
            <person name="Lee J.H."/>
            <person name="Choi E."/>
            <person name="Choi E."/>
            <person name="Lee S.E."/>
            <person name="Jeon J."/>
            <person name="Kim H."/>
            <person name="Choi G."/>
            <person name="Song H."/>
            <person name="Lee J."/>
            <person name="Lee S.C."/>
            <person name="Kwon J.K."/>
            <person name="Lee H.Y."/>
            <person name="Koo N."/>
            <person name="Hong Y."/>
            <person name="Kim R.W."/>
            <person name="Kang W.H."/>
            <person name="Huh J.H."/>
            <person name="Kang B.C."/>
            <person name="Yang T.J."/>
            <person name="Lee Y.H."/>
            <person name="Bennetzen J.L."/>
            <person name="Choi D."/>
        </authorList>
    </citation>
    <scope>NUCLEOTIDE SEQUENCE [LARGE SCALE GENOMIC DNA]</scope>
    <source>
        <strain evidence="3">cv. CM334</strain>
    </source>
</reference>
<proteinExistence type="predicted"/>
<protein>
    <recommendedName>
        <fullName evidence="4">SWIM-type domain-containing protein</fullName>
    </recommendedName>
</protein>
<feature type="compositionally biased region" description="Acidic residues" evidence="1">
    <location>
        <begin position="17"/>
        <end position="43"/>
    </location>
</feature>
<keyword evidence="3" id="KW-1185">Reference proteome</keyword>
<evidence type="ECO:0008006" key="4">
    <source>
        <dbReference type="Google" id="ProtNLM"/>
    </source>
</evidence>
<organism evidence="2 3">
    <name type="scientific">Capsicum annuum</name>
    <name type="common">Capsicum pepper</name>
    <dbReference type="NCBI Taxonomy" id="4072"/>
    <lineage>
        <taxon>Eukaryota</taxon>
        <taxon>Viridiplantae</taxon>
        <taxon>Streptophyta</taxon>
        <taxon>Embryophyta</taxon>
        <taxon>Tracheophyta</taxon>
        <taxon>Spermatophyta</taxon>
        <taxon>Magnoliopsida</taxon>
        <taxon>eudicotyledons</taxon>
        <taxon>Gunneridae</taxon>
        <taxon>Pentapetalae</taxon>
        <taxon>asterids</taxon>
        <taxon>lamiids</taxon>
        <taxon>Solanales</taxon>
        <taxon>Solanaceae</taxon>
        <taxon>Solanoideae</taxon>
        <taxon>Capsiceae</taxon>
        <taxon>Capsicum</taxon>
    </lineage>
</organism>
<evidence type="ECO:0000313" key="2">
    <source>
        <dbReference type="EMBL" id="PHT95397.1"/>
    </source>
</evidence>
<evidence type="ECO:0000313" key="3">
    <source>
        <dbReference type="Proteomes" id="UP000222542"/>
    </source>
</evidence>
<feature type="region of interest" description="Disordered" evidence="1">
    <location>
        <begin position="1"/>
        <end position="57"/>
    </location>
</feature>